<name>A0AAN9P1C0_PSOTE</name>
<keyword evidence="3" id="KW-1185">Reference proteome</keyword>
<gene>
    <name evidence="2" type="ORF">VNO78_33546</name>
</gene>
<reference evidence="2 3" key="1">
    <citation type="submission" date="2024-01" db="EMBL/GenBank/DDBJ databases">
        <title>The genomes of 5 underutilized Papilionoideae crops provide insights into root nodulation and disease resistanc.</title>
        <authorList>
            <person name="Jiang F."/>
        </authorList>
    </citation>
    <scope>NUCLEOTIDE SEQUENCE [LARGE SCALE GENOMIC DNA]</scope>
    <source>
        <strain evidence="2">DUOXIRENSHENG_FW03</strain>
        <tissue evidence="2">Leaves</tissue>
    </source>
</reference>
<proteinExistence type="predicted"/>
<comment type="caution">
    <text evidence="2">The sequence shown here is derived from an EMBL/GenBank/DDBJ whole genome shotgun (WGS) entry which is preliminary data.</text>
</comment>
<dbReference type="EMBL" id="JAYMYS010000009">
    <property type="protein sequence ID" value="KAK7381022.1"/>
    <property type="molecule type" value="Genomic_DNA"/>
</dbReference>
<dbReference type="Proteomes" id="UP001386955">
    <property type="component" value="Unassembled WGS sequence"/>
</dbReference>
<accession>A0AAN9P1C0</accession>
<keyword evidence="1" id="KW-0472">Membrane</keyword>
<evidence type="ECO:0000256" key="1">
    <source>
        <dbReference type="SAM" id="Phobius"/>
    </source>
</evidence>
<keyword evidence="1" id="KW-1133">Transmembrane helix</keyword>
<dbReference type="AlphaFoldDB" id="A0AAN9P1C0"/>
<organism evidence="2 3">
    <name type="scientific">Psophocarpus tetragonolobus</name>
    <name type="common">Winged bean</name>
    <name type="synonym">Dolichos tetragonolobus</name>
    <dbReference type="NCBI Taxonomy" id="3891"/>
    <lineage>
        <taxon>Eukaryota</taxon>
        <taxon>Viridiplantae</taxon>
        <taxon>Streptophyta</taxon>
        <taxon>Embryophyta</taxon>
        <taxon>Tracheophyta</taxon>
        <taxon>Spermatophyta</taxon>
        <taxon>Magnoliopsida</taxon>
        <taxon>eudicotyledons</taxon>
        <taxon>Gunneridae</taxon>
        <taxon>Pentapetalae</taxon>
        <taxon>rosids</taxon>
        <taxon>fabids</taxon>
        <taxon>Fabales</taxon>
        <taxon>Fabaceae</taxon>
        <taxon>Papilionoideae</taxon>
        <taxon>50 kb inversion clade</taxon>
        <taxon>NPAAA clade</taxon>
        <taxon>indigoferoid/millettioid clade</taxon>
        <taxon>Phaseoleae</taxon>
        <taxon>Psophocarpus</taxon>
    </lineage>
</organism>
<evidence type="ECO:0000313" key="2">
    <source>
        <dbReference type="EMBL" id="KAK7381022.1"/>
    </source>
</evidence>
<evidence type="ECO:0000313" key="3">
    <source>
        <dbReference type="Proteomes" id="UP001386955"/>
    </source>
</evidence>
<protein>
    <submittedName>
        <fullName evidence="2">Uncharacterized protein</fullName>
    </submittedName>
</protein>
<feature type="transmembrane region" description="Helical" evidence="1">
    <location>
        <begin position="18"/>
        <end position="39"/>
    </location>
</feature>
<sequence length="76" mass="8870">MQFWAFCYKLVDSQSSSILGLQLIYVFLQLCISQCYQISAMVPQWQNGVAVFSQTTLICFVLFYCVFFLLNMLCRD</sequence>
<keyword evidence="1" id="KW-0812">Transmembrane</keyword>
<feature type="transmembrane region" description="Helical" evidence="1">
    <location>
        <begin position="51"/>
        <end position="74"/>
    </location>
</feature>